<evidence type="ECO:0000313" key="1">
    <source>
        <dbReference type="EMBL" id="HHP05814.1"/>
    </source>
</evidence>
<proteinExistence type="predicted"/>
<dbReference type="EMBL" id="DRZM01000237">
    <property type="protein sequence ID" value="HHP05814.1"/>
    <property type="molecule type" value="Genomic_DNA"/>
</dbReference>
<gene>
    <name evidence="1" type="ORF">ENM88_08765</name>
</gene>
<comment type="caution">
    <text evidence="1">The sequence shown here is derived from an EMBL/GenBank/DDBJ whole genome shotgun (WGS) entry which is preliminary data.</text>
</comment>
<name>A0A7J3X9H8_THEPE</name>
<accession>A0A7J3X9H8</accession>
<reference evidence="1" key="1">
    <citation type="journal article" date="2020" name="mSystems">
        <title>Genome- and Community-Level Interaction Insights into Carbon Utilization and Element Cycling Functions of Hydrothermarchaeota in Hydrothermal Sediment.</title>
        <authorList>
            <person name="Zhou Z."/>
            <person name="Liu Y."/>
            <person name="Xu W."/>
            <person name="Pan J."/>
            <person name="Luo Z.H."/>
            <person name="Li M."/>
        </authorList>
    </citation>
    <scope>NUCLEOTIDE SEQUENCE [LARGE SCALE GENOMIC DNA]</scope>
    <source>
        <strain evidence="1">SpSt-1125</strain>
    </source>
</reference>
<sequence length="475" mass="50648">MAAGARGSTRFKSRRVYAAFAILAFAAFLALQLHPLGLQAVLLGRAVDISASPNELTLYASNASLFCYPGALEVKNLGVASLTYLLDFSVEGRAAYFEVRSGNLTLLAVPAGLSRGLELEPGASAVLTLCVRGPADRVLRLLLVDPRYPEATRAAVLLRVGATDWWNNTFPRRVELVPVVAGEGLALFEVTGDGEVYVNGKYAGRVPSLAGLPSGSIAAVYRVGGADYLLPSQVEAWVLRSDGVLEPRGLRSPGEPIASTDRLVFAAWLTNESRLYLYTGGKPLGQPAPSVEVKGLVVSAGPFSLELNDYGFSGPGFSVNLSGSIAYPYTVRRVDYSDAGGWRLVLSGPVRAVLAFITSGSSQYGVEAFATVWGRGADSVLTYVWPSVTRRGDIIEWVGTTVIAPNATFSFDCGTACSTLPVQLEREGDTVKVVLCRRYWQPGNARFGYYALLLSKLQLAELKSIKAKASSFPGG</sequence>
<dbReference type="AlphaFoldDB" id="A0A7J3X9H8"/>
<organism evidence="1">
    <name type="scientific">Thermofilum pendens</name>
    <dbReference type="NCBI Taxonomy" id="2269"/>
    <lineage>
        <taxon>Archaea</taxon>
        <taxon>Thermoproteota</taxon>
        <taxon>Thermoprotei</taxon>
        <taxon>Thermofilales</taxon>
        <taxon>Thermofilaceae</taxon>
        <taxon>Thermofilum</taxon>
    </lineage>
</organism>
<protein>
    <submittedName>
        <fullName evidence="1">Uncharacterized protein</fullName>
    </submittedName>
</protein>